<dbReference type="PROSITE" id="PS00138">
    <property type="entry name" value="SUBTILASE_SER"/>
    <property type="match status" value="1"/>
</dbReference>
<dbReference type="InterPro" id="IPR038466">
    <property type="entry name" value="S8_pro-domain_sf"/>
</dbReference>
<dbReference type="FunFam" id="2.60.120.260:FF:000006">
    <property type="entry name" value="Proprotein convertase subtilisin/kexin type 5"/>
    <property type="match status" value="1"/>
</dbReference>
<dbReference type="SMART" id="SM00181">
    <property type="entry name" value="EGF"/>
    <property type="match status" value="14"/>
</dbReference>
<dbReference type="InterPro" id="IPR015500">
    <property type="entry name" value="Peptidase_S8_subtilisin-rel"/>
</dbReference>
<feature type="region of interest" description="Disordered" evidence="24">
    <location>
        <begin position="1"/>
        <end position="144"/>
    </location>
</feature>
<evidence type="ECO:0000256" key="14">
    <source>
        <dbReference type="ARBA" id="ARBA00023145"/>
    </source>
</evidence>
<dbReference type="SUPFAM" id="SSF49785">
    <property type="entry name" value="Galactose-binding domain-like"/>
    <property type="match status" value="1"/>
</dbReference>
<dbReference type="InterPro" id="IPR032815">
    <property type="entry name" value="S8_pro-domain"/>
</dbReference>
<evidence type="ECO:0000313" key="28">
    <source>
        <dbReference type="Proteomes" id="UP000694429"/>
    </source>
</evidence>
<evidence type="ECO:0000256" key="15">
    <source>
        <dbReference type="ARBA" id="ARBA00023180"/>
    </source>
</evidence>
<dbReference type="Gene3D" id="3.40.50.200">
    <property type="entry name" value="Peptidase S8/S53 domain"/>
    <property type="match status" value="1"/>
</dbReference>
<reference evidence="27" key="2">
    <citation type="submission" date="2025-08" db="UniProtKB">
        <authorList>
            <consortium name="Ensembl"/>
        </authorList>
    </citation>
    <scope>IDENTIFICATION</scope>
</reference>
<dbReference type="InterPro" id="IPR032778">
    <property type="entry name" value="GF_recep_IV"/>
</dbReference>
<name>A0A8C0LTY1_CANLF</name>
<keyword evidence="15" id="KW-0325">Glycoprotein</keyword>
<dbReference type="Ensembl" id="ENSCAFT00030001857.1">
    <property type="protein sequence ID" value="ENSCAFP00030001650.1"/>
    <property type="gene ID" value="ENSCAFG00030001073.1"/>
</dbReference>
<sequence>MQSRRCCHCHSHSPRAARSRRERGERASERSEPGPAEGAPGRCLHRRLRRAPGPGEERGRVAESGAERPSPNCGRAPAPPPPAPGPGSPRRSPCGPEGREHRSAQPRGWSRRSSRTARLAVRSQPGLAASCGSPGAARRGGRGLRAGAAQAGEVSCARGSCAESASERGRQRGAGAMGWGSRGCCPGRLDLLCVLALLGGCLLPVCRTRVYTNHWAVKIAGGFPEADRIASKYGFINIGQIGALKDYYHFYHSRTIKRSVLSSRGTHSFISMEPKVEWIQQQVVKKRTKRDYDFSRAQPTYFNDPKWPSMWYMHCSDNTHPCQSDMNIEGAWKRGYTGKNIVVTILDDGIERTHPDLMQNYDALASCDVNGNDLDPMPRYDASNENKHGTRCAGEVAAAANNSHCTVGIAFNAKIGGVRMLDGDVTDMVEAKSVSFNPQHVHIYSASWGPDDDGKTVDGPAPLTRQAFENGVRMGRRGLGSVFVWASGNGGRSKDHCSCDGYTNSIYTISISSTAESGKKPWYLEECSSTLATTYSSGESYDKKIITTDLRQRCTDNHTGTSASAPMAAGIIALALEANPFLTWRDVQHVIVRTSRAGHLNANDWKTNAAGFKVSHLYGFGLMDAEAMVMEAEKWTTVPQQRVCVESTDRQIKTIRPNSAVRSIYKASGCSDNPNHHVNYLEHVVVRITITHPRRGDLAIYLTSPSGTRSQLLANRLFDHSMEGFKNWEFMTIHCWGERATGDWILEVYDTPSQLRNFKTPGKLKEWSLVLYGTSVQPYSPTNEFPKVERVRYSRVEDPTDDYGTEDYAGPCDPECSEVGCDGPGPDHCNDCLNYYYKLKNNTRICVSSCPSGHYHADKKRCRKCALNCESCFGSHADQCLSCKYGYFLNEEINSCVIHCPDGSYPDTKKNLCRKCSENCKTCTEFHNCTECRDGLSLQGSRCSITCEDGQYFNGQDCQPCHRFCATCAGPGADGCINCTEGYFMEDGRCVQSCSLSYYFDHSSENGYKSCKKCDASCLTCNGPGFKNCTSCLSGYLLDLGTCQMGAICKDGEYNDEHGHCQICEASCATCWGPTQEDCTSCPITRILDKGRCVFKCPSGKFEFQNQCHLCHYTCQECQGNEPSNCTSCGVDNQGQERFLYQGECWESCPAGHYPAEGHTCLPCSDNCELCHSAHICIRCMSGYFVVPTNHTCQKLQCGQGQIQDPDYEECVPCEEGCLGCSLDDPGTCTSCTTGYYMFDHHCYKTCPEKTYSEEFECKACDTNCSNCDQHECYWCEEGFFLLGGTCVRRCGPGFYGNPEVGECEPCHPACKSCVGLGPHQCSSCQEGLQLQHGTCVGPAQPHVEGKFWNEPVPTASPSLVKSLPQKPRRKFQIKRDILRGHQPCHPSCKTCGESATQCTSCPKGTYLLAQACVSSCPEGTWPSARNGSCENCTEDCASCSGANLCSKCQTRPDFPVFLHEGRCYTTCPEGFYAEDSTCMPCSSPCRTCEGNATNCHSCQGSLILHQGACWEACPERHVAMEGVCKHCPEMCQDCIHEKTCKECMPQSFLYKDMCHQSCPQSFYADLGQCIPCHEDCLECSGPSADDCDLCAEPSLVFYDGQCLDECPVGTYYEKETKDCRDCHKSCQTCLSSGRCTTCKEGLQVNSHGTCMPHEECTHSEYWDVQALKCKPCHAKCFRCTGPTEEQCHSCPRDRLLLNTICVQDCPEGYYADEDSHQCVPCHNSCRTCEGRRSTQCLSCQPGLFQLEKECLLYCREGYYAEISTGRCERCSKSCKACQGPGPADCLSCDTFFFLLRSEGECHPTCPEHYYAEQKTKTCERCHPTCDKCEGKGAWNCLSCVWSYHLMGGICASDCLVGEYRVGKGDNFTCEKCHESCVECKGPGTKNCTVCPASLLLLMDDGRCLQCCNVSDPSHTQECCDCRDTTEECILQSSEIGPAGEHTKTALLITSSVMLVLLLGAAVIVWKKSRGRGEPVAKPGYEKLADPNKSYVSYKSSHHQSTSFEEDQVIEYRDRDYDEDDDDDIVYMGQDGTVYRKFKYGLLDDDEEDELEYDDESYSYQ</sequence>
<feature type="compositionally biased region" description="Basic and acidic residues" evidence="24">
    <location>
        <begin position="22"/>
        <end position="32"/>
    </location>
</feature>
<dbReference type="PROSITE" id="PS00136">
    <property type="entry name" value="SUBTILASE_ASP"/>
    <property type="match status" value="1"/>
</dbReference>
<dbReference type="GO" id="GO:0005794">
    <property type="term" value="C:Golgi apparatus"/>
    <property type="evidence" value="ECO:0007669"/>
    <property type="project" value="UniProtKB-ARBA"/>
</dbReference>
<comment type="subcellular location">
    <subcellularLocation>
        <location evidence="16">Endomembrane system</location>
        <topology evidence="16">Single-pass type I membrane protein</topology>
    </subcellularLocation>
    <subcellularLocation>
        <location evidence="1">Secreted</location>
    </subcellularLocation>
</comment>
<comment type="similarity">
    <text evidence="2 22 23">Belongs to the peptidase S8 family.</text>
</comment>
<protein>
    <recommendedName>
        <fullName evidence="17">Proprotein convertase subtilisin/kexin type 5</fullName>
    </recommendedName>
    <alternativeName>
        <fullName evidence="19">Proprotein convertase 5</fullName>
    </alternativeName>
    <alternativeName>
        <fullName evidence="20">Proprotein convertase 6</fullName>
    </alternativeName>
    <alternativeName>
        <fullName evidence="18">Subtilisin/kexin-like protease PC5</fullName>
    </alternativeName>
</protein>
<dbReference type="GO" id="GO:0005576">
    <property type="term" value="C:extracellular region"/>
    <property type="evidence" value="ECO:0007669"/>
    <property type="project" value="UniProtKB-SubCell"/>
</dbReference>
<dbReference type="GO" id="GO:0006508">
    <property type="term" value="P:proteolysis"/>
    <property type="evidence" value="ECO:0007669"/>
    <property type="project" value="UniProtKB-KW"/>
</dbReference>
<evidence type="ECO:0000256" key="16">
    <source>
        <dbReference type="ARBA" id="ARBA00046288"/>
    </source>
</evidence>
<dbReference type="Pfam" id="PF00082">
    <property type="entry name" value="Peptidase_S8"/>
    <property type="match status" value="1"/>
</dbReference>
<dbReference type="InterPro" id="IPR000742">
    <property type="entry name" value="EGF"/>
</dbReference>
<dbReference type="SUPFAM" id="SSF54897">
    <property type="entry name" value="Protease propeptides/inhibitors"/>
    <property type="match status" value="1"/>
</dbReference>
<reference evidence="27" key="1">
    <citation type="submission" date="2019-03" db="EMBL/GenBank/DDBJ databases">
        <authorList>
            <person name="Warren W.C."/>
            <person name="Johnson G.S."/>
        </authorList>
    </citation>
    <scope>NUCLEOTIDE SEQUENCE [LARGE SCALE GENOMIC DNA]</scope>
    <source>
        <strain evidence="27">Basenji</strain>
    </source>
</reference>
<dbReference type="Pfam" id="PF01483">
    <property type="entry name" value="P_proprotein"/>
    <property type="match status" value="1"/>
</dbReference>
<dbReference type="Gene3D" id="3.30.70.850">
    <property type="entry name" value="Peptidase S8, pro-domain"/>
    <property type="match status" value="1"/>
</dbReference>
<evidence type="ECO:0000256" key="7">
    <source>
        <dbReference type="ARBA" id="ARBA00022720"/>
    </source>
</evidence>
<feature type="active site" description="Charge relay system" evidence="21 22">
    <location>
        <position position="347"/>
    </location>
</feature>
<dbReference type="PROSITE" id="PS51829">
    <property type="entry name" value="P_HOMO_B"/>
    <property type="match status" value="1"/>
</dbReference>
<keyword evidence="7" id="KW-0635">Pregnancy</keyword>
<evidence type="ECO:0000256" key="5">
    <source>
        <dbReference type="ARBA" id="ARBA00022685"/>
    </source>
</evidence>
<dbReference type="Gene3D" id="2.10.220.10">
    <property type="entry name" value="Hormone Receptor, Insulin-like Growth Factor Receptor 1, Chain A, domain 2"/>
    <property type="match status" value="14"/>
</dbReference>
<evidence type="ECO:0000256" key="9">
    <source>
        <dbReference type="ARBA" id="ARBA00022737"/>
    </source>
</evidence>
<organism evidence="27 28">
    <name type="scientific">Canis lupus familiaris</name>
    <name type="common">Dog</name>
    <name type="synonym">Canis familiaris</name>
    <dbReference type="NCBI Taxonomy" id="9615"/>
    <lineage>
        <taxon>Eukaryota</taxon>
        <taxon>Metazoa</taxon>
        <taxon>Chordata</taxon>
        <taxon>Craniata</taxon>
        <taxon>Vertebrata</taxon>
        <taxon>Euteleostomi</taxon>
        <taxon>Mammalia</taxon>
        <taxon>Eutheria</taxon>
        <taxon>Laurasiatheria</taxon>
        <taxon>Carnivora</taxon>
        <taxon>Caniformia</taxon>
        <taxon>Canidae</taxon>
        <taxon>Canis</taxon>
    </lineage>
</organism>
<dbReference type="FunFam" id="2.10.220.10:FF:000011">
    <property type="entry name" value="Proprotein convertase subtilisin/kexin type 5"/>
    <property type="match status" value="1"/>
</dbReference>
<feature type="transmembrane region" description="Helical" evidence="25">
    <location>
        <begin position="1946"/>
        <end position="1966"/>
    </location>
</feature>
<dbReference type="FunFam" id="2.10.220.10:FF:000040">
    <property type="entry name" value="Proprotein convertase subtilisin/kexin type 5"/>
    <property type="match status" value="1"/>
</dbReference>
<evidence type="ECO:0000313" key="27">
    <source>
        <dbReference type="Ensembl" id="ENSCAFP00030001650.1"/>
    </source>
</evidence>
<evidence type="ECO:0000256" key="4">
    <source>
        <dbReference type="ARBA" id="ARBA00022670"/>
    </source>
</evidence>
<dbReference type="InterPro" id="IPR022398">
    <property type="entry name" value="Peptidase_S8_His-AS"/>
</dbReference>
<dbReference type="FunFam" id="2.10.220.10:FF:000032">
    <property type="entry name" value="Proprotein convertase subtilisin/kexin type 5"/>
    <property type="match status" value="1"/>
</dbReference>
<dbReference type="InterPro" id="IPR023828">
    <property type="entry name" value="Peptidase_S8_Ser-AS"/>
</dbReference>
<dbReference type="InterPro" id="IPR000209">
    <property type="entry name" value="Peptidase_S8/S53_dom"/>
</dbReference>
<dbReference type="Gene3D" id="2.60.120.260">
    <property type="entry name" value="Galactose-binding domain-like"/>
    <property type="match status" value="1"/>
</dbReference>
<feature type="active site" description="Charge relay system" evidence="21 22">
    <location>
        <position position="562"/>
    </location>
</feature>
<dbReference type="InterPro" id="IPR036852">
    <property type="entry name" value="Peptidase_S8/S53_dom_sf"/>
</dbReference>
<dbReference type="FunFam" id="2.10.220.10:FF:000033">
    <property type="entry name" value="Proprotein convertase subtilisin/kexin type 5"/>
    <property type="match status" value="1"/>
</dbReference>
<evidence type="ECO:0000256" key="12">
    <source>
        <dbReference type="ARBA" id="ARBA00022989"/>
    </source>
</evidence>
<dbReference type="FunFam" id="2.10.220.10:FF:000051">
    <property type="entry name" value="Proprotein convertase subtilisin/kexin type 5"/>
    <property type="match status" value="1"/>
</dbReference>
<dbReference type="InterPro" id="IPR002884">
    <property type="entry name" value="P_dom"/>
</dbReference>
<evidence type="ECO:0000256" key="19">
    <source>
        <dbReference type="ARBA" id="ARBA00076945"/>
    </source>
</evidence>
<keyword evidence="10 22" id="KW-0378">Hydrolase</keyword>
<dbReference type="FunFam" id="3.30.70.850:FF:000001">
    <property type="entry name" value="Proprotein convertase subtilisin/kexin type 5"/>
    <property type="match status" value="1"/>
</dbReference>
<dbReference type="PANTHER" id="PTHR42884:SF7">
    <property type="entry name" value="PROPROTEIN CONVERTASE SUBTILISIN_KEXIN TYPE 5"/>
    <property type="match status" value="1"/>
</dbReference>
<feature type="active site" description="Charge relay system" evidence="21 22">
    <location>
        <position position="388"/>
    </location>
</feature>
<evidence type="ECO:0000256" key="3">
    <source>
        <dbReference type="ARBA" id="ARBA00022525"/>
    </source>
</evidence>
<dbReference type="CDD" id="cd00064">
    <property type="entry name" value="FU"/>
    <property type="match status" value="17"/>
</dbReference>
<dbReference type="Proteomes" id="UP000694429">
    <property type="component" value="Chromosome 1"/>
</dbReference>
<keyword evidence="4 22" id="KW-0645">Protease</keyword>
<evidence type="ECO:0000256" key="20">
    <source>
        <dbReference type="ARBA" id="ARBA00076948"/>
    </source>
</evidence>
<dbReference type="SMART" id="SM01411">
    <property type="entry name" value="Ephrin_rec_like"/>
    <property type="match status" value="4"/>
</dbReference>
<keyword evidence="11 22" id="KW-0720">Serine protease</keyword>
<evidence type="ECO:0000256" key="6">
    <source>
        <dbReference type="ARBA" id="ARBA00022692"/>
    </source>
</evidence>
<dbReference type="InterPro" id="IPR023827">
    <property type="entry name" value="Peptidase_S8_Asp-AS"/>
</dbReference>
<dbReference type="InterPro" id="IPR034182">
    <property type="entry name" value="Kexin/furin"/>
</dbReference>
<evidence type="ECO:0000256" key="2">
    <source>
        <dbReference type="ARBA" id="ARBA00011073"/>
    </source>
</evidence>
<evidence type="ECO:0000256" key="1">
    <source>
        <dbReference type="ARBA" id="ARBA00004613"/>
    </source>
</evidence>
<evidence type="ECO:0000256" key="17">
    <source>
        <dbReference type="ARBA" id="ARBA00069955"/>
    </source>
</evidence>
<evidence type="ECO:0000256" key="21">
    <source>
        <dbReference type="PIRSR" id="PIRSR615500-1"/>
    </source>
</evidence>
<evidence type="ECO:0000259" key="26">
    <source>
        <dbReference type="PROSITE" id="PS51829"/>
    </source>
</evidence>
<evidence type="ECO:0000256" key="24">
    <source>
        <dbReference type="SAM" id="MobiDB-lite"/>
    </source>
</evidence>
<dbReference type="InterPro" id="IPR006212">
    <property type="entry name" value="Furin_repeat"/>
</dbReference>
<dbReference type="CDD" id="cd04059">
    <property type="entry name" value="Peptidases_S8_Protein_convertases_Kexins_Furin-like"/>
    <property type="match status" value="1"/>
</dbReference>
<dbReference type="FunFam" id="2.10.220.10:FF:000035">
    <property type="entry name" value="Proprotein convertase subtilisin/kexin type 5"/>
    <property type="match status" value="1"/>
</dbReference>
<keyword evidence="5" id="KW-0165">Cleavage on pair of basic residues</keyword>
<keyword evidence="9" id="KW-0677">Repeat</keyword>
<dbReference type="Pfam" id="PF16470">
    <property type="entry name" value="S8_pro-domain"/>
    <property type="match status" value="1"/>
</dbReference>
<dbReference type="FunFam" id="2.10.220.10:FF:000034">
    <property type="entry name" value="Proprotein convertase subtilisin/kexin type 5"/>
    <property type="match status" value="1"/>
</dbReference>
<dbReference type="InterPro" id="IPR008979">
    <property type="entry name" value="Galactose-bd-like_sf"/>
</dbReference>
<evidence type="ECO:0000256" key="10">
    <source>
        <dbReference type="ARBA" id="ARBA00022801"/>
    </source>
</evidence>
<feature type="domain" description="P/Homo B" evidence="26">
    <location>
        <begin position="637"/>
        <end position="777"/>
    </location>
</feature>
<proteinExistence type="inferred from homology"/>
<dbReference type="FunFam" id="2.10.220.10:FF:000037">
    <property type="entry name" value="Proprotein convertase subtilisin/kexin type 5"/>
    <property type="match status" value="1"/>
</dbReference>
<evidence type="ECO:0000256" key="18">
    <source>
        <dbReference type="ARBA" id="ARBA00076732"/>
    </source>
</evidence>
<feature type="compositionally biased region" description="Basic residues" evidence="24">
    <location>
        <begin position="1"/>
        <end position="21"/>
    </location>
</feature>
<evidence type="ECO:0000256" key="25">
    <source>
        <dbReference type="SAM" id="Phobius"/>
    </source>
</evidence>
<keyword evidence="12 25" id="KW-1133">Transmembrane helix</keyword>
<dbReference type="Pfam" id="PF14843">
    <property type="entry name" value="GF_recep_IV"/>
    <property type="match status" value="1"/>
</dbReference>
<evidence type="ECO:0000256" key="8">
    <source>
        <dbReference type="ARBA" id="ARBA00022729"/>
    </source>
</evidence>
<dbReference type="InterPro" id="IPR009030">
    <property type="entry name" value="Growth_fac_rcpt_cys_sf"/>
</dbReference>
<dbReference type="GO" id="GO:0007565">
    <property type="term" value="P:female pregnancy"/>
    <property type="evidence" value="ECO:0007669"/>
    <property type="project" value="UniProtKB-KW"/>
</dbReference>
<keyword evidence="8" id="KW-0732">Signal</keyword>
<feature type="compositionally biased region" description="Pro residues" evidence="24">
    <location>
        <begin position="77"/>
        <end position="87"/>
    </location>
</feature>
<dbReference type="PRINTS" id="PR00723">
    <property type="entry name" value="SUBTILISIN"/>
</dbReference>
<keyword evidence="3" id="KW-0964">Secreted</keyword>
<evidence type="ECO:0000256" key="13">
    <source>
        <dbReference type="ARBA" id="ARBA00023136"/>
    </source>
</evidence>
<evidence type="ECO:0000256" key="23">
    <source>
        <dbReference type="RuleBase" id="RU003355"/>
    </source>
</evidence>
<evidence type="ECO:0000256" key="11">
    <source>
        <dbReference type="ARBA" id="ARBA00022825"/>
    </source>
</evidence>
<accession>A0A8C0LTY1</accession>
<dbReference type="SMART" id="SM00261">
    <property type="entry name" value="FU"/>
    <property type="match status" value="22"/>
</dbReference>
<dbReference type="FunFam" id="3.40.50.200:FF:000002">
    <property type="entry name" value="Proprotein convertase subtilisin/kexin type 5"/>
    <property type="match status" value="1"/>
</dbReference>
<dbReference type="PROSITE" id="PS00137">
    <property type="entry name" value="SUBTILASE_HIS"/>
    <property type="match status" value="1"/>
</dbReference>
<dbReference type="GO" id="GO:0004252">
    <property type="term" value="F:serine-type endopeptidase activity"/>
    <property type="evidence" value="ECO:0007669"/>
    <property type="project" value="UniProtKB-UniRule"/>
</dbReference>
<keyword evidence="14" id="KW-0865">Zymogen</keyword>
<dbReference type="FunFam" id="2.10.220.10:FF:000018">
    <property type="entry name" value="Proprotein convertase subtilisin/kexin type 5"/>
    <property type="match status" value="1"/>
</dbReference>
<dbReference type="SUPFAM" id="SSF52743">
    <property type="entry name" value="Subtilisin-like"/>
    <property type="match status" value="1"/>
</dbReference>
<dbReference type="PROSITE" id="PS51892">
    <property type="entry name" value="SUBTILASE"/>
    <property type="match status" value="1"/>
</dbReference>
<keyword evidence="13 25" id="KW-0472">Membrane</keyword>
<keyword evidence="6 25" id="KW-0812">Transmembrane</keyword>
<dbReference type="FunFam" id="2.10.220.10:FF:000042">
    <property type="entry name" value="Proprotein convertase subtilisin/kexin type 5"/>
    <property type="match status" value="1"/>
</dbReference>
<dbReference type="FunFam" id="2.10.220.10:FF:000030">
    <property type="entry name" value="Proprotein convertase subtilisin/kexin type 5"/>
    <property type="match status" value="1"/>
</dbReference>
<dbReference type="PANTHER" id="PTHR42884">
    <property type="entry name" value="PROPROTEIN CONVERTASE SUBTILISIN/KEXIN-RELATED"/>
    <property type="match status" value="1"/>
</dbReference>
<dbReference type="SUPFAM" id="SSF57184">
    <property type="entry name" value="Growth factor receptor domain"/>
    <property type="match status" value="6"/>
</dbReference>
<evidence type="ECO:0000256" key="22">
    <source>
        <dbReference type="PROSITE-ProRule" id="PRU01240"/>
    </source>
</evidence>
<dbReference type="FunFam" id="2.10.220.10:FF:000029">
    <property type="entry name" value="Proprotein convertase subtilisin/kexin type 5"/>
    <property type="match status" value="1"/>
</dbReference>